<keyword evidence="11" id="KW-1185">Reference proteome</keyword>
<keyword evidence="8" id="KW-0285">Flavoprotein</keyword>
<evidence type="ECO:0000313" key="11">
    <source>
        <dbReference type="Proteomes" id="UP000245362"/>
    </source>
</evidence>
<dbReference type="Proteomes" id="UP000245362">
    <property type="component" value="Unassembled WGS sequence"/>
</dbReference>
<dbReference type="GO" id="GO:0030091">
    <property type="term" value="P:protein repair"/>
    <property type="evidence" value="ECO:0007669"/>
    <property type="project" value="UniProtKB-UniRule"/>
</dbReference>
<evidence type="ECO:0000256" key="3">
    <source>
        <dbReference type="ARBA" id="ARBA00022617"/>
    </source>
</evidence>
<organism evidence="10 11">
    <name type="scientific">Vibrio albus</name>
    <dbReference type="NCBI Taxonomy" id="2200953"/>
    <lineage>
        <taxon>Bacteria</taxon>
        <taxon>Pseudomonadati</taxon>
        <taxon>Pseudomonadota</taxon>
        <taxon>Gammaproteobacteria</taxon>
        <taxon>Vibrionales</taxon>
        <taxon>Vibrionaceae</taxon>
        <taxon>Vibrio</taxon>
    </lineage>
</organism>
<comment type="caution">
    <text evidence="10">The sequence shown here is derived from an EMBL/GenBank/DDBJ whole genome shotgun (WGS) entry which is preliminary data.</text>
</comment>
<name>A0A2U3B968_9VIBR</name>
<dbReference type="OrthoDB" id="9788328at2"/>
<feature type="transmembrane region" description="Helical" evidence="8">
    <location>
        <begin position="12"/>
        <end position="30"/>
    </location>
</feature>
<dbReference type="GO" id="GO:0046872">
    <property type="term" value="F:metal ion binding"/>
    <property type="evidence" value="ECO:0007669"/>
    <property type="project" value="UniProtKB-KW"/>
</dbReference>
<keyword evidence="5 8" id="KW-1133">Transmembrane helix</keyword>
<comment type="subcellular location">
    <subcellularLocation>
        <location evidence="8">Cell membrane</location>
        <topology evidence="8">Multi-pass membrane protein</topology>
    </subcellularLocation>
    <subcellularLocation>
        <location evidence="1">Membrane</location>
        <topology evidence="1">Multi-pass membrane protein</topology>
    </subcellularLocation>
</comment>
<reference evidence="10 11" key="1">
    <citation type="submission" date="2018-05" db="EMBL/GenBank/DDBJ databases">
        <title>Vibrio limimaris sp. nov., isolated from marine sediment.</title>
        <authorList>
            <person name="Li C.-M."/>
        </authorList>
    </citation>
    <scope>NUCLEOTIDE SEQUENCE [LARGE SCALE GENOMIC DNA]</scope>
    <source>
        <strain evidence="10 11">E4404</strain>
    </source>
</reference>
<evidence type="ECO:0000256" key="7">
    <source>
        <dbReference type="ARBA" id="ARBA00023136"/>
    </source>
</evidence>
<keyword evidence="3 8" id="KW-0349">Heme</keyword>
<keyword evidence="8" id="KW-0249">Electron transport</keyword>
<dbReference type="NCBIfam" id="NF003831">
    <property type="entry name" value="PRK05419.1-2"/>
    <property type="match status" value="1"/>
</dbReference>
<dbReference type="GO" id="GO:0005886">
    <property type="term" value="C:plasma membrane"/>
    <property type="evidence" value="ECO:0007669"/>
    <property type="project" value="UniProtKB-SubCell"/>
</dbReference>
<feature type="transmembrane region" description="Helical" evidence="8">
    <location>
        <begin position="50"/>
        <end position="68"/>
    </location>
</feature>
<comment type="function">
    <text evidence="8">Part of the MsrPQ system that repairs oxidized periplasmic proteins containing methionine sulfoxide residues (Met-O), using respiratory chain electrons. Thus protects these proteins from oxidative-stress damage caused by reactive species of oxygen and chlorine generated by the host defense mechanisms. MsrPQ is essential for the maintenance of envelope integrity under bleach stress, rescuing a wide series of structurally unrelated periplasmic proteins from methionine oxidation. MsrQ provides electrons for reduction to the reductase catalytic subunit MsrP, using the quinone pool of the respiratory chain.</text>
</comment>
<evidence type="ECO:0000256" key="8">
    <source>
        <dbReference type="HAMAP-Rule" id="MF_01207"/>
    </source>
</evidence>
<keyword evidence="4 8" id="KW-0812">Transmembrane</keyword>
<comment type="subunit">
    <text evidence="8">Heterodimer of a catalytic subunit (MsrP) and a heme-binding subunit (MsrQ).</text>
</comment>
<dbReference type="GO" id="GO:0016679">
    <property type="term" value="F:oxidoreductase activity, acting on diphenols and related substances as donors"/>
    <property type="evidence" value="ECO:0007669"/>
    <property type="project" value="TreeGrafter"/>
</dbReference>
<keyword evidence="8" id="KW-0288">FMN</keyword>
<dbReference type="GO" id="GO:0020037">
    <property type="term" value="F:heme binding"/>
    <property type="evidence" value="ECO:0007669"/>
    <property type="project" value="UniProtKB-UniRule"/>
</dbReference>
<dbReference type="InterPro" id="IPR013130">
    <property type="entry name" value="Fe3_Rdtase_TM_dom"/>
</dbReference>
<keyword evidence="2 8" id="KW-0813">Transport</keyword>
<feature type="transmembrane region" description="Helical" evidence="8">
    <location>
        <begin position="114"/>
        <end position="133"/>
    </location>
</feature>
<evidence type="ECO:0000313" key="10">
    <source>
        <dbReference type="EMBL" id="PWI33356.1"/>
    </source>
</evidence>
<dbReference type="RefSeq" id="WP_109319940.1">
    <property type="nucleotide sequence ID" value="NZ_QFWT01000005.1"/>
</dbReference>
<keyword evidence="8" id="KW-1003">Cell membrane</keyword>
<proteinExistence type="inferred from homology"/>
<keyword evidence="7 8" id="KW-0472">Membrane</keyword>
<comment type="cofactor">
    <cofactor evidence="8">
        <name>heme b</name>
        <dbReference type="ChEBI" id="CHEBI:60344"/>
    </cofactor>
    <text evidence="8">Binds 1 heme b (iron(II)-protoporphyrin IX) group per subunit.</text>
</comment>
<evidence type="ECO:0000256" key="1">
    <source>
        <dbReference type="ARBA" id="ARBA00004141"/>
    </source>
</evidence>
<dbReference type="HAMAP" id="MF_01207">
    <property type="entry name" value="MsrQ"/>
    <property type="match status" value="1"/>
</dbReference>
<protein>
    <recommendedName>
        <fullName evidence="8">Protein-methionine-sulfoxide reductase heme-binding subunit MsrQ</fullName>
    </recommendedName>
    <alternativeName>
        <fullName evidence="8">Flavocytochrome MsrQ</fullName>
    </alternativeName>
</protein>
<evidence type="ECO:0000259" key="9">
    <source>
        <dbReference type="Pfam" id="PF01794"/>
    </source>
</evidence>
<dbReference type="EMBL" id="QFWT01000005">
    <property type="protein sequence ID" value="PWI33356.1"/>
    <property type="molecule type" value="Genomic_DNA"/>
</dbReference>
<dbReference type="AlphaFoldDB" id="A0A2U3B968"/>
<dbReference type="PANTHER" id="PTHR36964">
    <property type="entry name" value="PROTEIN-METHIONINE-SULFOXIDE REDUCTASE HEME-BINDING SUBUNIT MSRQ"/>
    <property type="match status" value="1"/>
</dbReference>
<evidence type="ECO:0000256" key="6">
    <source>
        <dbReference type="ARBA" id="ARBA00023004"/>
    </source>
</evidence>
<keyword evidence="6 8" id="KW-0408">Iron</keyword>
<feature type="domain" description="Ferric oxidoreductase" evidence="9">
    <location>
        <begin position="54"/>
        <end position="158"/>
    </location>
</feature>
<dbReference type="PANTHER" id="PTHR36964:SF1">
    <property type="entry name" value="PROTEIN-METHIONINE-SULFOXIDE REDUCTASE HEME-BINDING SUBUNIT MSRQ"/>
    <property type="match status" value="1"/>
</dbReference>
<keyword evidence="8" id="KW-0479">Metal-binding</keyword>
<evidence type="ECO:0000256" key="4">
    <source>
        <dbReference type="ARBA" id="ARBA00022692"/>
    </source>
</evidence>
<dbReference type="GO" id="GO:0009055">
    <property type="term" value="F:electron transfer activity"/>
    <property type="evidence" value="ECO:0007669"/>
    <property type="project" value="UniProtKB-UniRule"/>
</dbReference>
<dbReference type="Pfam" id="PF01794">
    <property type="entry name" value="Ferric_reduct"/>
    <property type="match status" value="1"/>
</dbReference>
<accession>A0A2U3B968</accession>
<gene>
    <name evidence="8" type="primary">msrQ</name>
    <name evidence="10" type="ORF">DI392_10905</name>
</gene>
<dbReference type="GO" id="GO:0010181">
    <property type="term" value="F:FMN binding"/>
    <property type="evidence" value="ECO:0007669"/>
    <property type="project" value="UniProtKB-UniRule"/>
</dbReference>
<comment type="similarity">
    <text evidence="8">Belongs to the MsrQ family.</text>
</comment>
<evidence type="ECO:0000256" key="2">
    <source>
        <dbReference type="ARBA" id="ARBA00022448"/>
    </source>
</evidence>
<evidence type="ECO:0000256" key="5">
    <source>
        <dbReference type="ARBA" id="ARBA00022989"/>
    </source>
</evidence>
<dbReference type="InterPro" id="IPR022837">
    <property type="entry name" value="MsrQ-like"/>
</dbReference>
<sequence>MRMTRNQLIISKVFIHTANLFALVWLYFAVVNGYLGSDPVKTMQQFTGKGILHLLFLTLLITPIAKSFKWGFLYKFRRLLGLYSFFWAVLHLFTFMWLDLAWEFSLIAEEIISRPYLIVGMLAWTILLLLAITSTKKIQAKMGKHWQRLHNWVYVAVGAGAIHYYWSVKSGLLEPGIYLGITALLLALRYKKLRKLFQSTT</sequence>
<feature type="transmembrane region" description="Helical" evidence="8">
    <location>
        <begin position="80"/>
        <end position="102"/>
    </location>
</feature>
<comment type="cofactor">
    <cofactor evidence="8">
        <name>FMN</name>
        <dbReference type="ChEBI" id="CHEBI:58210"/>
    </cofactor>
    <text evidence="8">Binds 1 FMN per subunit.</text>
</comment>
<feature type="transmembrane region" description="Helical" evidence="8">
    <location>
        <begin position="172"/>
        <end position="190"/>
    </location>
</feature>
<feature type="transmembrane region" description="Helical" evidence="8">
    <location>
        <begin position="149"/>
        <end position="166"/>
    </location>
</feature>